<keyword evidence="4" id="KW-1003">Cell membrane</keyword>
<dbReference type="InterPro" id="IPR013525">
    <property type="entry name" value="ABC2_TM"/>
</dbReference>
<dbReference type="RefSeq" id="WP_129079125.1">
    <property type="nucleotide sequence ID" value="NZ_QOUX01000046.1"/>
</dbReference>
<dbReference type="PANTHER" id="PTHR30294">
    <property type="entry name" value="MEMBRANE COMPONENT OF ABC TRANSPORTER YHHJ-RELATED"/>
    <property type="match status" value="1"/>
</dbReference>
<keyword evidence="5 8" id="KW-0812">Transmembrane</keyword>
<feature type="transmembrane region" description="Helical" evidence="8">
    <location>
        <begin position="21"/>
        <end position="43"/>
    </location>
</feature>
<feature type="transmembrane region" description="Helical" evidence="8">
    <location>
        <begin position="372"/>
        <end position="392"/>
    </location>
</feature>
<keyword evidence="7 8" id="KW-0472">Membrane</keyword>
<dbReference type="InterPro" id="IPR051449">
    <property type="entry name" value="ABC-2_transporter_component"/>
</dbReference>
<keyword evidence="3" id="KW-0813">Transport</keyword>
<evidence type="ECO:0000259" key="9">
    <source>
        <dbReference type="PROSITE" id="PS51012"/>
    </source>
</evidence>
<reference evidence="10 11" key="1">
    <citation type="journal article" date="2019" name="Int. J. Syst. Evol. Microbiol.">
        <title>Anaerobacillus alkaliphilus sp. nov., a novel alkaliphilic and moderately halophilic bacterium.</title>
        <authorList>
            <person name="Borsodi A.K."/>
            <person name="Aszalos J.M."/>
            <person name="Bihari P."/>
            <person name="Nagy I."/>
            <person name="Schumann P."/>
            <person name="Sproer C."/>
            <person name="Kovacs A.L."/>
            <person name="Boka K."/>
            <person name="Dobosy P."/>
            <person name="Ovari M."/>
            <person name="Szili-Kovacs T."/>
            <person name="Toth E."/>
        </authorList>
    </citation>
    <scope>NUCLEOTIDE SEQUENCE [LARGE SCALE GENOMIC DNA]</scope>
    <source>
        <strain evidence="10 11">B16-10</strain>
    </source>
</reference>
<dbReference type="OrthoDB" id="3078158at2"/>
<sequence>MPFFAIVKKDLKILLGDPGALVVLFLLPIMFISVMSFALMPVYKGNNSNIEIIVVNEDDSLKSKEFLTELAYIEGLDITTTIDNEINFDAHTAQQLVQDGKYPMAIVVPSDFGRNITTNQVFNLVSIKDPAQQTTVEILEKAIEGVVRGFSVKNKVDQMVEQQLESINQTIHSEMQKIEAVYTNEIDQLMASLNSMALSGLPVDVPATAPVTPQFDGIDIDTLKVNLAKEAKETLDNPTIGIHSLTTDGKKTLQPDPFQQSVPAYTVMFAFFIVTFAGRSFLVEKNEGTFQRILSSPITGWSFILGKWIPNYLVGLAQVVVMFSIGHFIFGMSLGNSLLGLLLISFALVWASSSLGMMIASLVKTEAQISGWSVMAILTLAALGGTMVPLFIMPEFMQKLALITPHAWALMGYQDILVRGLHATDVLLHVLVLFCFGLFFIAISIWRFTHHILQT</sequence>
<evidence type="ECO:0000256" key="3">
    <source>
        <dbReference type="ARBA" id="ARBA00022448"/>
    </source>
</evidence>
<dbReference type="Pfam" id="PF12698">
    <property type="entry name" value="ABC2_membrane_3"/>
    <property type="match status" value="1"/>
</dbReference>
<feature type="domain" description="ABC transmembrane type-2" evidence="9">
    <location>
        <begin position="225"/>
        <end position="451"/>
    </location>
</feature>
<comment type="caution">
    <text evidence="10">The sequence shown here is derived from an EMBL/GenBank/DDBJ whole genome shotgun (WGS) entry which is preliminary data.</text>
</comment>
<dbReference type="InterPro" id="IPR047817">
    <property type="entry name" value="ABC2_TM_bact-type"/>
</dbReference>
<dbReference type="GO" id="GO:0005886">
    <property type="term" value="C:plasma membrane"/>
    <property type="evidence" value="ECO:0007669"/>
    <property type="project" value="UniProtKB-SubCell"/>
</dbReference>
<feature type="transmembrane region" description="Helical" evidence="8">
    <location>
        <begin position="426"/>
        <end position="446"/>
    </location>
</feature>
<evidence type="ECO:0000313" key="11">
    <source>
        <dbReference type="Proteomes" id="UP000290649"/>
    </source>
</evidence>
<gene>
    <name evidence="10" type="ORF">DS745_15435</name>
</gene>
<feature type="transmembrane region" description="Helical" evidence="8">
    <location>
        <begin position="338"/>
        <end position="360"/>
    </location>
</feature>
<dbReference type="GO" id="GO:0140359">
    <property type="term" value="F:ABC-type transporter activity"/>
    <property type="evidence" value="ECO:0007669"/>
    <property type="project" value="InterPro"/>
</dbReference>
<dbReference type="AlphaFoldDB" id="A0A4Q0VQX1"/>
<dbReference type="Gene3D" id="3.40.1710.10">
    <property type="entry name" value="abc type-2 transporter like domain"/>
    <property type="match status" value="1"/>
</dbReference>
<feature type="transmembrane region" description="Helical" evidence="8">
    <location>
        <begin position="312"/>
        <end position="332"/>
    </location>
</feature>
<dbReference type="PANTHER" id="PTHR30294:SF38">
    <property type="entry name" value="TRANSPORT PERMEASE PROTEIN"/>
    <property type="match status" value="1"/>
</dbReference>
<feature type="transmembrane region" description="Helical" evidence="8">
    <location>
        <begin position="262"/>
        <end position="282"/>
    </location>
</feature>
<evidence type="ECO:0000256" key="7">
    <source>
        <dbReference type="ARBA" id="ARBA00023136"/>
    </source>
</evidence>
<evidence type="ECO:0000256" key="2">
    <source>
        <dbReference type="ARBA" id="ARBA00007783"/>
    </source>
</evidence>
<evidence type="ECO:0000256" key="6">
    <source>
        <dbReference type="ARBA" id="ARBA00022989"/>
    </source>
</evidence>
<protein>
    <submittedName>
        <fullName evidence="10">ABC-2 transporter permease</fullName>
    </submittedName>
</protein>
<accession>A0A4Q0VQX1</accession>
<comment type="subcellular location">
    <subcellularLocation>
        <location evidence="1">Cell membrane</location>
        <topology evidence="1">Multi-pass membrane protein</topology>
    </subcellularLocation>
</comment>
<keyword evidence="6 8" id="KW-1133">Transmembrane helix</keyword>
<evidence type="ECO:0000313" key="10">
    <source>
        <dbReference type="EMBL" id="RXI97760.1"/>
    </source>
</evidence>
<name>A0A4Q0VQX1_9BACI</name>
<dbReference type="Proteomes" id="UP000290649">
    <property type="component" value="Unassembled WGS sequence"/>
</dbReference>
<keyword evidence="11" id="KW-1185">Reference proteome</keyword>
<evidence type="ECO:0000256" key="4">
    <source>
        <dbReference type="ARBA" id="ARBA00022475"/>
    </source>
</evidence>
<organism evidence="10 11">
    <name type="scientific">Anaerobacillus alkaliphilus</name>
    <dbReference type="NCBI Taxonomy" id="1548597"/>
    <lineage>
        <taxon>Bacteria</taxon>
        <taxon>Bacillati</taxon>
        <taxon>Bacillota</taxon>
        <taxon>Bacilli</taxon>
        <taxon>Bacillales</taxon>
        <taxon>Bacillaceae</taxon>
        <taxon>Anaerobacillus</taxon>
    </lineage>
</organism>
<evidence type="ECO:0000256" key="5">
    <source>
        <dbReference type="ARBA" id="ARBA00022692"/>
    </source>
</evidence>
<dbReference type="PROSITE" id="PS51012">
    <property type="entry name" value="ABC_TM2"/>
    <property type="match status" value="1"/>
</dbReference>
<dbReference type="EMBL" id="QOUX01000046">
    <property type="protein sequence ID" value="RXI97760.1"/>
    <property type="molecule type" value="Genomic_DNA"/>
</dbReference>
<comment type="similarity">
    <text evidence="2">Belongs to the ABC-2 integral membrane protein family.</text>
</comment>
<evidence type="ECO:0000256" key="8">
    <source>
        <dbReference type="SAM" id="Phobius"/>
    </source>
</evidence>
<proteinExistence type="inferred from homology"/>
<evidence type="ECO:0000256" key="1">
    <source>
        <dbReference type="ARBA" id="ARBA00004651"/>
    </source>
</evidence>